<name>A0AAQ3TQW5_PASNO</name>
<organism evidence="1 2">
    <name type="scientific">Paspalum notatum var. saurae</name>
    <dbReference type="NCBI Taxonomy" id="547442"/>
    <lineage>
        <taxon>Eukaryota</taxon>
        <taxon>Viridiplantae</taxon>
        <taxon>Streptophyta</taxon>
        <taxon>Embryophyta</taxon>
        <taxon>Tracheophyta</taxon>
        <taxon>Spermatophyta</taxon>
        <taxon>Magnoliopsida</taxon>
        <taxon>Liliopsida</taxon>
        <taxon>Poales</taxon>
        <taxon>Poaceae</taxon>
        <taxon>PACMAD clade</taxon>
        <taxon>Panicoideae</taxon>
        <taxon>Andropogonodae</taxon>
        <taxon>Paspaleae</taxon>
        <taxon>Paspalinae</taxon>
        <taxon>Paspalum</taxon>
    </lineage>
</organism>
<gene>
    <name evidence="1" type="ORF">U9M48_025664</name>
</gene>
<dbReference type="Proteomes" id="UP001341281">
    <property type="component" value="Chromosome 05"/>
</dbReference>
<accession>A0AAQ3TQW5</accession>
<reference evidence="1 2" key="1">
    <citation type="submission" date="2024-02" db="EMBL/GenBank/DDBJ databases">
        <title>High-quality chromosome-scale genome assembly of Pensacola bahiagrass (Paspalum notatum Flugge var. saurae).</title>
        <authorList>
            <person name="Vega J.M."/>
            <person name="Podio M."/>
            <person name="Orjuela J."/>
            <person name="Siena L.A."/>
            <person name="Pessino S.C."/>
            <person name="Combes M.C."/>
            <person name="Mariac C."/>
            <person name="Albertini E."/>
            <person name="Pupilli F."/>
            <person name="Ortiz J.P.A."/>
            <person name="Leblanc O."/>
        </authorList>
    </citation>
    <scope>NUCLEOTIDE SEQUENCE [LARGE SCALE GENOMIC DNA]</scope>
    <source>
        <strain evidence="1">R1</strain>
        <tissue evidence="1">Leaf</tissue>
    </source>
</reference>
<keyword evidence="2" id="KW-1185">Reference proteome</keyword>
<evidence type="ECO:0000313" key="1">
    <source>
        <dbReference type="EMBL" id="WVZ77851.1"/>
    </source>
</evidence>
<evidence type="ECO:0000313" key="2">
    <source>
        <dbReference type="Proteomes" id="UP001341281"/>
    </source>
</evidence>
<dbReference type="EMBL" id="CP144749">
    <property type="protein sequence ID" value="WVZ77851.1"/>
    <property type="molecule type" value="Genomic_DNA"/>
</dbReference>
<dbReference type="AlphaFoldDB" id="A0AAQ3TQW5"/>
<proteinExistence type="predicted"/>
<protein>
    <submittedName>
        <fullName evidence="1">Uncharacterized protein</fullName>
    </submittedName>
</protein>
<sequence length="575" mass="64579">MIRLWSLAIFAPSRVPCKPLLRKERYSNAVALKSSSGRVPLRTAKDVALEQNVVGIFPVKLLLLALSARRLFIISHVVDGNLPVNLLLEMFSTFSGWRAEDCSSCRLPLSWLKLTSRTTTLLENNNSSGRLPDKKLRDRFRCNRPVRFPMDAEMRPSTFLEGSETSVIPSHLQQPMPFSHELMRPLSAATNWSKELLSCSVHEVVRVAKERTITRAEPNGGMANLLVFLLHEESDSCICIAPVKSLLPNFSALGKALGPLRSKVIRLAKLEKLNLLLRVDGSSPDKLLWFNLSSSNLLSSPIESGIFPRRSLLPRSRREVLQRGNTEELIWKSPAEFVMASMEIFQHGAIAKLRWNASTELVNVAGIRPVNMLLLALTATRPFITSHVVDGNRPVNKLLEMFNTCRGWAWTAPEYCSSCRSPENRLKLTSRITMLLEDSNSNGRLPVKALWDRFKNSKLERLARDTEMLLEARETSVTITSELQVIPSHLQQSVAFFHELVRPPSWESSATNWSKELLSCSVHEVAREAKQRIITRAGPNGGMANLLHPLSSTELVEVEADIKDYNALGGQQLQW</sequence>